<feature type="region of interest" description="Disordered" evidence="8">
    <location>
        <begin position="49"/>
        <end position="83"/>
    </location>
</feature>
<dbReference type="PANTHER" id="PTHR12663">
    <property type="entry name" value="ANDROGEN INDUCED INHIBITOR OF PROLIFERATION AS3 / PDS5-RELATED"/>
    <property type="match status" value="1"/>
</dbReference>
<sequence>MAEVRKKQQAAKQLLKQIGDQLVAGEACPDESVIVKLLKKAASAFMELKQSDSEKHSANPPSNSRTRQGLLDRRDGDAPVLPPDPAFSHAVSSKIFRFLLRMFEELHDTSSKYFRTRAKILETVDKLQFCLVMLDTGCEDLVVKMFKSFFSVIREDHPQSLIDSVSSIITSILAENVETDPNPLERNTFQPLLDVILRNIIKEKKAASSAPYRLAASAVQNSSEKLKCYVCQFLTSCILDRDAVGSPIKEAYHEIILEIYQVAPELLLSVIPHLTHELLTVSLNFSPDTDQVDVRIKVLNLIKKLLMLQGKNIAREYPCVLAELLNRFSDKSAEVRLTALSSAKALYVTNLSGRDSLEMLFNAIGCRLLDHDDKVRMEAVNMVCELAKTNLNHISSDLIAQASERLRDKKVSVRSKAFEKLVELYQEYCTRLAAHITSFNEKIEEIPCKLLMLCYEKDCQEFRPQAMDLVLVDLFPACLSIEEKAKHWISIFSHFKPPHLRALKTILSQKRRLRDGLKHYFDLCRRTEDTGPGETERDIEALVVKMSSCFQYPAKAKDCFQKLKELRDNRVFRVVEEFLKENSADFDTIKDVYLKELEGQKALSEFFHLLFRKCAYNIFGFEHVDYILDCLSSEDAEEQHLKNYHTQLLLTIISAFPSLLKGSETKFQQLILEREIPFNEQLIEILAREGCHMPVKLSDIYPSLEKVCIEGTRSQSKLAVTAICALVDTSEQFIYPQLCKVKHPVFLPVADKNVFRMLDSADTIGLNALASKDLATSTCCSVCELKVYGLKTIVRSFLPHKNACHGRRPFSFLLEIIKQMLQNHQLSAGCIQWALVGFVRLLYFIRGLFNGRDEAFIRLAAAKCVLRLSRKWDLHISPEIFRLTVLLAKDPSPIVRRSFTSKLHKLLLCHAVPIRYACALSFVALDPLEDLRCNALKYMEEFIREYGKRVEIHETMTKEGAATHSSCLIMFLIHILAHDCNFPAPDCEDAKIYAEFMSPLFVTMQSLVNGNLVDHNLRNIFSALKKAEDAIDTQMTPKLRLLADVGLSIFDSLNTKITPLGHTHAVVLLPSSLYKNDLFSPDAILMILRLQANPYSSVFCKANPSFAKNLVSSLKTEVFLIGTTGTKHNHQFTENSLQPSGTRHIKPSPAYSNKEVLLMEKTKAQVVELEIGKEQSDTSNCEADTRGQQNLTMPSLLGTVVLDSKTDACRELDATPSDYCDSMSKTSLPGDEFVASCPRNKDFINKTDSIPAEPSGSTVSDQVDHVMSKIIENIESNGGGLARKHTNTCTPTEECCFSIIEDSFDSTKSTQQDLDDPLTQNCVQSSSSTANAEAENLDSHAHEANLPKKRDLRIRKASQAAKEEPKTESLISKNSLVW</sequence>
<dbReference type="Pfam" id="PF20168">
    <property type="entry name" value="PDS5"/>
    <property type="match status" value="2"/>
</dbReference>
<comment type="subcellular location">
    <subcellularLocation>
        <location evidence="1">Nucleus</location>
    </subcellularLocation>
</comment>
<dbReference type="Proteomes" id="UP000298416">
    <property type="component" value="Unassembled WGS sequence"/>
</dbReference>
<organism evidence="9">
    <name type="scientific">Salvia splendens</name>
    <name type="common">Scarlet sage</name>
    <dbReference type="NCBI Taxonomy" id="180675"/>
    <lineage>
        <taxon>Eukaryota</taxon>
        <taxon>Viridiplantae</taxon>
        <taxon>Streptophyta</taxon>
        <taxon>Embryophyta</taxon>
        <taxon>Tracheophyta</taxon>
        <taxon>Spermatophyta</taxon>
        <taxon>Magnoliopsida</taxon>
        <taxon>eudicotyledons</taxon>
        <taxon>Gunneridae</taxon>
        <taxon>Pentapetalae</taxon>
        <taxon>asterids</taxon>
        <taxon>lamiids</taxon>
        <taxon>Lamiales</taxon>
        <taxon>Lamiaceae</taxon>
        <taxon>Nepetoideae</taxon>
        <taxon>Mentheae</taxon>
        <taxon>Salviinae</taxon>
        <taxon>Salvia</taxon>
        <taxon>Salvia subgen. Calosphace</taxon>
        <taxon>core Calosphace</taxon>
    </lineage>
</organism>
<evidence type="ECO:0000256" key="5">
    <source>
        <dbReference type="ARBA" id="ARBA00023204"/>
    </source>
</evidence>
<dbReference type="GO" id="GO:0005634">
    <property type="term" value="C:nucleus"/>
    <property type="evidence" value="ECO:0007669"/>
    <property type="project" value="UniProtKB-SubCell"/>
</dbReference>
<keyword evidence="4" id="KW-0498">Mitosis</keyword>
<name>A0A8X9ABB6_SALSN</name>
<dbReference type="GO" id="GO:0051301">
    <property type="term" value="P:cell division"/>
    <property type="evidence" value="ECO:0007669"/>
    <property type="project" value="UniProtKB-KW"/>
</dbReference>
<evidence type="ECO:0000256" key="7">
    <source>
        <dbReference type="ARBA" id="ARBA00023306"/>
    </source>
</evidence>
<evidence type="ECO:0000256" key="6">
    <source>
        <dbReference type="ARBA" id="ARBA00023242"/>
    </source>
</evidence>
<dbReference type="InterPro" id="IPR039776">
    <property type="entry name" value="Pds5"/>
</dbReference>
<reference evidence="9" key="2">
    <citation type="submission" date="2020-08" db="EMBL/GenBank/DDBJ databases">
        <title>Plant Genome Project.</title>
        <authorList>
            <person name="Zhang R.-G."/>
        </authorList>
    </citation>
    <scope>NUCLEOTIDE SEQUENCE</scope>
    <source>
        <strain evidence="9">Huo1</strain>
        <tissue evidence="9">Leaf</tissue>
    </source>
</reference>
<feature type="compositionally biased region" description="Polar residues" evidence="8">
    <location>
        <begin position="1369"/>
        <end position="1378"/>
    </location>
</feature>
<evidence type="ECO:0000256" key="8">
    <source>
        <dbReference type="SAM" id="MobiDB-lite"/>
    </source>
</evidence>
<gene>
    <name evidence="9" type="ORF">SASPL_100823</name>
</gene>
<dbReference type="CDD" id="cd19953">
    <property type="entry name" value="PDS5"/>
    <property type="match status" value="1"/>
</dbReference>
<dbReference type="Gene3D" id="1.25.10.10">
    <property type="entry name" value="Leucine-rich Repeat Variant"/>
    <property type="match status" value="1"/>
</dbReference>
<dbReference type="GO" id="GO:0000785">
    <property type="term" value="C:chromatin"/>
    <property type="evidence" value="ECO:0007669"/>
    <property type="project" value="TreeGrafter"/>
</dbReference>
<evidence type="ECO:0000256" key="4">
    <source>
        <dbReference type="ARBA" id="ARBA00022776"/>
    </source>
</evidence>
<keyword evidence="7" id="KW-0131">Cell cycle</keyword>
<evidence type="ECO:0000313" key="10">
    <source>
        <dbReference type="Proteomes" id="UP000298416"/>
    </source>
</evidence>
<keyword evidence="5" id="KW-0234">DNA repair</keyword>
<proteinExistence type="predicted"/>
<keyword evidence="3" id="KW-0227">DNA damage</keyword>
<keyword evidence="2" id="KW-0132">Cell division</keyword>
<dbReference type="InterPro" id="IPR011989">
    <property type="entry name" value="ARM-like"/>
</dbReference>
<dbReference type="GO" id="GO:0006281">
    <property type="term" value="P:DNA repair"/>
    <property type="evidence" value="ECO:0007669"/>
    <property type="project" value="UniProtKB-KW"/>
</dbReference>
<reference evidence="9" key="1">
    <citation type="submission" date="2018-01" db="EMBL/GenBank/DDBJ databases">
        <authorList>
            <person name="Mao J.F."/>
        </authorList>
    </citation>
    <scope>NUCLEOTIDE SEQUENCE</scope>
    <source>
        <strain evidence="9">Huo1</strain>
        <tissue evidence="9">Leaf</tissue>
    </source>
</reference>
<evidence type="ECO:0008006" key="11">
    <source>
        <dbReference type="Google" id="ProtNLM"/>
    </source>
</evidence>
<dbReference type="SUPFAM" id="SSF48371">
    <property type="entry name" value="ARM repeat"/>
    <property type="match status" value="1"/>
</dbReference>
<keyword evidence="6" id="KW-0539">Nucleus</keyword>
<dbReference type="GO" id="GO:0007064">
    <property type="term" value="P:mitotic sister chromatid cohesion"/>
    <property type="evidence" value="ECO:0007669"/>
    <property type="project" value="InterPro"/>
</dbReference>
<protein>
    <recommendedName>
        <fullName evidence="11">Sister chromatid cohesion protein PDS5</fullName>
    </recommendedName>
</protein>
<dbReference type="GO" id="GO:0035825">
    <property type="term" value="P:homologous recombination"/>
    <property type="evidence" value="ECO:0007669"/>
    <property type="project" value="UniProtKB-ARBA"/>
</dbReference>
<evidence type="ECO:0000256" key="2">
    <source>
        <dbReference type="ARBA" id="ARBA00022618"/>
    </source>
</evidence>
<evidence type="ECO:0000256" key="1">
    <source>
        <dbReference type="ARBA" id="ARBA00004123"/>
    </source>
</evidence>
<evidence type="ECO:0000313" key="9">
    <source>
        <dbReference type="EMBL" id="KAG6435942.1"/>
    </source>
</evidence>
<feature type="compositionally biased region" description="Basic and acidic residues" evidence="8">
    <location>
        <begin position="1337"/>
        <end position="1349"/>
    </location>
</feature>
<evidence type="ECO:0000256" key="3">
    <source>
        <dbReference type="ARBA" id="ARBA00022763"/>
    </source>
</evidence>
<dbReference type="PANTHER" id="PTHR12663:SF50">
    <property type="entry name" value="SISTER CHROMATID COHESION PROTEIN PDS5 HOMOLOG B"/>
    <property type="match status" value="1"/>
</dbReference>
<accession>A0A8X9ABB6</accession>
<feature type="region of interest" description="Disordered" evidence="8">
    <location>
        <begin position="1321"/>
        <end position="1378"/>
    </location>
</feature>
<dbReference type="EMBL" id="PNBA02000001">
    <property type="protein sequence ID" value="KAG6435942.1"/>
    <property type="molecule type" value="Genomic_DNA"/>
</dbReference>
<dbReference type="InterPro" id="IPR016024">
    <property type="entry name" value="ARM-type_fold"/>
</dbReference>
<keyword evidence="10" id="KW-1185">Reference proteome</keyword>
<comment type="caution">
    <text evidence="9">The sequence shown here is derived from an EMBL/GenBank/DDBJ whole genome shotgun (WGS) entry which is preliminary data.</text>
</comment>